<protein>
    <submittedName>
        <fullName evidence="1">Type VI secretion system protein VasA</fullName>
    </submittedName>
</protein>
<gene>
    <name evidence="1" type="ORF">Xmir_00720</name>
</gene>
<organism evidence="1 2">
    <name type="scientific">Xenorhabdus miraniensis</name>
    <dbReference type="NCBI Taxonomy" id="351674"/>
    <lineage>
        <taxon>Bacteria</taxon>
        <taxon>Pseudomonadati</taxon>
        <taxon>Pseudomonadota</taxon>
        <taxon>Gammaproteobacteria</taxon>
        <taxon>Enterobacterales</taxon>
        <taxon>Morganellaceae</taxon>
        <taxon>Xenorhabdus</taxon>
    </lineage>
</organism>
<dbReference type="InterPro" id="IPR010272">
    <property type="entry name" value="T6SS_TssF"/>
</dbReference>
<dbReference type="Pfam" id="PF05947">
    <property type="entry name" value="T6SS_TssF"/>
    <property type="match status" value="1"/>
</dbReference>
<accession>A0A2D0JVZ8</accession>
<dbReference type="Proteomes" id="UP000221980">
    <property type="component" value="Unassembled WGS sequence"/>
</dbReference>
<comment type="caution">
    <text evidence="1">The sequence shown here is derived from an EMBL/GenBank/DDBJ whole genome shotgun (WGS) entry which is preliminary data.</text>
</comment>
<keyword evidence="2" id="KW-1185">Reference proteome</keyword>
<dbReference type="OrthoDB" id="6437914at2"/>
<reference evidence="1 2" key="1">
    <citation type="journal article" date="2017" name="Nat. Microbiol.">
        <title>Natural product diversity associated with the nematode symbionts Photorhabdus and Xenorhabdus.</title>
        <authorList>
            <person name="Tobias N.J."/>
            <person name="Wolff H."/>
            <person name="Djahanschiri B."/>
            <person name="Grundmann F."/>
            <person name="Kronenwerth M."/>
            <person name="Shi Y.M."/>
            <person name="Simonyi S."/>
            <person name="Grun P."/>
            <person name="Shapiro-Ilan D."/>
            <person name="Pidot S.J."/>
            <person name="Stinear T.P."/>
            <person name="Ebersberger I."/>
            <person name="Bode H.B."/>
        </authorList>
    </citation>
    <scope>NUCLEOTIDE SEQUENCE [LARGE SCALE GENOMIC DNA]</scope>
    <source>
        <strain evidence="1 2">DSM 17902</strain>
    </source>
</reference>
<evidence type="ECO:0000313" key="1">
    <source>
        <dbReference type="EMBL" id="PHM50537.1"/>
    </source>
</evidence>
<dbReference type="AlphaFoldDB" id="A0A2D0JVZ8"/>
<proteinExistence type="predicted"/>
<dbReference type="PANTHER" id="PTHR35370:SF1">
    <property type="entry name" value="TYPE VI SECRETION SYSTEM COMPONENT TSSF1"/>
    <property type="match status" value="1"/>
</dbReference>
<sequence length="599" mass="68251">MQGKSKVKNQKESLYLQELAYLREKMKLAAAENPYLAEFLEHPNDPDIQRLLEGFALLSSNLRSTIEDSIPQITHEMLGRIWPHTLRPVPPTTIIQFTPHQGVHQGTIDIPQSVPITAAVGEQHFQFHTCRPLHIEPFVMRDKQIQKTREYSDIVLTLHQTGNAVSGWSGGKLPFFLGTDKNRAAQLSLWLDMHIDEVYWRTAGDEKRLSHSDFLGWPENLQHPLLPTEDLPVARLQQMTEYYCLPHVFSFMTLAINESRDLPLNPDGTCELVIRLQGELPIDELGDAFQLGCVPAVHLVPMVSPPVSLLPDTPCYPLPLAETERLFRVQSIRTAKQPGEKVTQGSAPRGKPCHFLPIDQFHAKNDWLLDAGEPDNVYFQSLITDDLLGRLHNQIHFSGMDGKAANNLSPQTICAHFIGYHLQAMQLAIGEITFTQESVPAHLYASNITPVSPDFPPMVMGKSDWSLINLLNCPPFLLFHAESLKDFLRLYDCYAGYDRALSRRMQQHINGIVRIDAQPDRRLDYSRQGIPINGNTLHIYLDPACYENDGVMYQFCRMVDQLLTCFVVRDNFIMLKIYRQGAQTVLWEFRQRLGQRSEM</sequence>
<evidence type="ECO:0000313" key="2">
    <source>
        <dbReference type="Proteomes" id="UP000221980"/>
    </source>
</evidence>
<name>A0A2D0JVZ8_9GAMM</name>
<dbReference type="EMBL" id="NITZ01000002">
    <property type="protein sequence ID" value="PHM50537.1"/>
    <property type="molecule type" value="Genomic_DNA"/>
</dbReference>
<dbReference type="PANTHER" id="PTHR35370">
    <property type="entry name" value="CYTOPLASMIC PROTEIN-RELATED-RELATED"/>
    <property type="match status" value="1"/>
</dbReference>